<keyword evidence="8" id="KW-0378">Hydrolase</keyword>
<dbReference type="GO" id="GO:0005694">
    <property type="term" value="C:chromosome"/>
    <property type="evidence" value="ECO:0007669"/>
    <property type="project" value="TreeGrafter"/>
</dbReference>
<dbReference type="GO" id="GO:0003676">
    <property type="term" value="F:nucleic acid binding"/>
    <property type="evidence" value="ECO:0007669"/>
    <property type="project" value="InterPro"/>
</dbReference>
<dbReference type="InterPro" id="IPR011545">
    <property type="entry name" value="DEAD/DEAH_box_helicase_dom"/>
</dbReference>
<comment type="similarity">
    <text evidence="1">Belongs to the helicase family. RecQ subfamily.</text>
</comment>
<evidence type="ECO:0000259" key="6">
    <source>
        <dbReference type="PROSITE" id="PS51192"/>
    </source>
</evidence>
<dbReference type="GO" id="GO:0016787">
    <property type="term" value="F:hydrolase activity"/>
    <property type="evidence" value="ECO:0007669"/>
    <property type="project" value="UniProtKB-KW"/>
</dbReference>
<dbReference type="SMART" id="SM00487">
    <property type="entry name" value="DEXDc"/>
    <property type="match status" value="1"/>
</dbReference>
<dbReference type="STRING" id="1314674.A0A0D7ASE4"/>
<name>A0A0D7ASE4_9AGAR</name>
<proteinExistence type="inferred from homology"/>
<dbReference type="PANTHER" id="PTHR13710:SF154">
    <property type="entry name" value="RECQ HELICASE, PUTATIVE (AFU_ORTHOLOGUE AFUA_6G14720)-RELATED"/>
    <property type="match status" value="1"/>
</dbReference>
<feature type="domain" description="Helicase ATP-binding" evidence="6">
    <location>
        <begin position="98"/>
        <end position="268"/>
    </location>
</feature>
<dbReference type="AlphaFoldDB" id="A0A0D7ASE4"/>
<dbReference type="InterPro" id="IPR027417">
    <property type="entry name" value="P-loop_NTPase"/>
</dbReference>
<accession>A0A0D7ASE4</accession>
<dbReference type="GO" id="GO:0043138">
    <property type="term" value="F:3'-5' DNA helicase activity"/>
    <property type="evidence" value="ECO:0007669"/>
    <property type="project" value="UniProtKB-EC"/>
</dbReference>
<keyword evidence="9" id="KW-1185">Reference proteome</keyword>
<dbReference type="PANTHER" id="PTHR13710">
    <property type="entry name" value="DNA HELICASE RECQ FAMILY MEMBER"/>
    <property type="match status" value="1"/>
</dbReference>
<evidence type="ECO:0000256" key="5">
    <source>
        <dbReference type="ARBA" id="ARBA00034808"/>
    </source>
</evidence>
<dbReference type="GO" id="GO:0005524">
    <property type="term" value="F:ATP binding"/>
    <property type="evidence" value="ECO:0007669"/>
    <property type="project" value="UniProtKB-KW"/>
</dbReference>
<dbReference type="PROSITE" id="PS51194">
    <property type="entry name" value="HELICASE_CTER"/>
    <property type="match status" value="1"/>
</dbReference>
<dbReference type="SMART" id="SM00490">
    <property type="entry name" value="HELICc"/>
    <property type="match status" value="1"/>
</dbReference>
<evidence type="ECO:0000256" key="4">
    <source>
        <dbReference type="ARBA" id="ARBA00034617"/>
    </source>
</evidence>
<dbReference type="EC" id="5.6.2.4" evidence="5"/>
<dbReference type="GO" id="GO:0000724">
    <property type="term" value="P:double-strand break repair via homologous recombination"/>
    <property type="evidence" value="ECO:0007669"/>
    <property type="project" value="TreeGrafter"/>
</dbReference>
<evidence type="ECO:0000259" key="7">
    <source>
        <dbReference type="PROSITE" id="PS51194"/>
    </source>
</evidence>
<dbReference type="InterPro" id="IPR001650">
    <property type="entry name" value="Helicase_C-like"/>
</dbReference>
<dbReference type="Gene3D" id="3.40.50.300">
    <property type="entry name" value="P-loop containing nucleotide triphosphate hydrolases"/>
    <property type="match status" value="2"/>
</dbReference>
<dbReference type="Proteomes" id="UP000054007">
    <property type="component" value="Unassembled WGS sequence"/>
</dbReference>
<comment type="catalytic activity">
    <reaction evidence="4">
        <text>Couples ATP hydrolysis with the unwinding of duplex DNA by translocating in the 3'-5' direction.</text>
        <dbReference type="EC" id="5.6.2.4"/>
    </reaction>
</comment>
<evidence type="ECO:0000313" key="8">
    <source>
        <dbReference type="EMBL" id="KIY60744.1"/>
    </source>
</evidence>
<dbReference type="GO" id="GO:0005737">
    <property type="term" value="C:cytoplasm"/>
    <property type="evidence" value="ECO:0007669"/>
    <property type="project" value="TreeGrafter"/>
</dbReference>
<evidence type="ECO:0000256" key="2">
    <source>
        <dbReference type="ARBA" id="ARBA00022741"/>
    </source>
</evidence>
<gene>
    <name evidence="8" type="ORF">CYLTODRAFT_460471</name>
</gene>
<keyword evidence="2" id="KW-0547">Nucleotide-binding</keyword>
<reference evidence="8 9" key="1">
    <citation type="journal article" date="2015" name="Fungal Genet. Biol.">
        <title>Evolution of novel wood decay mechanisms in Agaricales revealed by the genome sequences of Fistulina hepatica and Cylindrobasidium torrendii.</title>
        <authorList>
            <person name="Floudas D."/>
            <person name="Held B.W."/>
            <person name="Riley R."/>
            <person name="Nagy L.G."/>
            <person name="Koehler G."/>
            <person name="Ransdell A.S."/>
            <person name="Younus H."/>
            <person name="Chow J."/>
            <person name="Chiniquy J."/>
            <person name="Lipzen A."/>
            <person name="Tritt A."/>
            <person name="Sun H."/>
            <person name="Haridas S."/>
            <person name="LaButti K."/>
            <person name="Ohm R.A."/>
            <person name="Kues U."/>
            <person name="Blanchette R.A."/>
            <person name="Grigoriev I.V."/>
            <person name="Minto R.E."/>
            <person name="Hibbett D.S."/>
        </authorList>
    </citation>
    <scope>NUCLEOTIDE SEQUENCE [LARGE SCALE GENOMIC DNA]</scope>
    <source>
        <strain evidence="8 9">FP15055 ss-10</strain>
    </source>
</reference>
<dbReference type="SUPFAM" id="SSF52540">
    <property type="entry name" value="P-loop containing nucleoside triphosphate hydrolases"/>
    <property type="match status" value="1"/>
</dbReference>
<organism evidence="8 9">
    <name type="scientific">Cylindrobasidium torrendii FP15055 ss-10</name>
    <dbReference type="NCBI Taxonomy" id="1314674"/>
    <lineage>
        <taxon>Eukaryota</taxon>
        <taxon>Fungi</taxon>
        <taxon>Dikarya</taxon>
        <taxon>Basidiomycota</taxon>
        <taxon>Agaricomycotina</taxon>
        <taxon>Agaricomycetes</taxon>
        <taxon>Agaricomycetidae</taxon>
        <taxon>Agaricales</taxon>
        <taxon>Marasmiineae</taxon>
        <taxon>Physalacriaceae</taxon>
        <taxon>Cylindrobasidium</taxon>
    </lineage>
</organism>
<dbReference type="EMBL" id="KN881303">
    <property type="protein sequence ID" value="KIY60744.1"/>
    <property type="molecule type" value="Genomic_DNA"/>
</dbReference>
<evidence type="ECO:0000313" key="9">
    <source>
        <dbReference type="Proteomes" id="UP000054007"/>
    </source>
</evidence>
<dbReference type="OrthoDB" id="3151137at2759"/>
<dbReference type="PROSITE" id="PS51192">
    <property type="entry name" value="HELICASE_ATP_BIND_1"/>
    <property type="match status" value="1"/>
</dbReference>
<protein>
    <recommendedName>
        <fullName evidence="5">DNA 3'-5' helicase</fullName>
        <ecNumber evidence="5">5.6.2.4</ecNumber>
    </recommendedName>
</protein>
<feature type="domain" description="Helicase C-terminal" evidence="7">
    <location>
        <begin position="323"/>
        <end position="478"/>
    </location>
</feature>
<sequence length="515" mass="57633">MSEDNQMVIDSEPEDQELAPVDLPLTSIFAAEPYNLSDFEVEKDGFVARADDNRLRYQGYPEDDMLQWQGQQDEMVHLRALHPELGLWRMDEQRDAYLAIMEAKNDVIVAIRPGGGKTALVATVARASPGMVVVVVPLLELRNQWADVMAKYGLPAVIFASAREFDLDPDLHTRSIANQTKVVIVSGDVCAHQPFIDAMVKLGKTRLFTRIVIDEFHTCYLDQDFRAALALVYAARSGLPVQLITLSGTVPTALVEEATKMLCLVTPQVIRSTITRLNIRYSLWPSVKNNAELKQRIQQILDSDEWSSFVYDTTYKAEEDHYTNDKAFYESNDKWIIFVPFLDTGKFLADTFGLPFYHGSNERTKDTVAPLTTEERRGILERWQAEGGGIVGTSAMGAGIDMRYVSGIIMAGSPMDACTFVQEVDRAGREDRRALAAIIPDRAPAKRTGRVAKKLLLKERGLPDIAGYATIEKLHDGMTECIRGVLTEHFDDTIRTCSMLAIDDRIRLFEPCSGV</sequence>
<evidence type="ECO:0000256" key="1">
    <source>
        <dbReference type="ARBA" id="ARBA00005446"/>
    </source>
</evidence>
<evidence type="ECO:0000256" key="3">
    <source>
        <dbReference type="ARBA" id="ARBA00022840"/>
    </source>
</evidence>
<dbReference type="Pfam" id="PF00270">
    <property type="entry name" value="DEAD"/>
    <property type="match status" value="1"/>
</dbReference>
<dbReference type="Pfam" id="PF00271">
    <property type="entry name" value="Helicase_C"/>
    <property type="match status" value="1"/>
</dbReference>
<keyword evidence="3" id="KW-0067">ATP-binding</keyword>
<dbReference type="GO" id="GO:0009378">
    <property type="term" value="F:four-way junction helicase activity"/>
    <property type="evidence" value="ECO:0007669"/>
    <property type="project" value="TreeGrafter"/>
</dbReference>
<dbReference type="InterPro" id="IPR014001">
    <property type="entry name" value="Helicase_ATP-bd"/>
</dbReference>